<gene>
    <name evidence="10" type="ORF">SAMN04488057_1272</name>
</gene>
<reference evidence="10 11" key="1">
    <citation type="submission" date="2016-11" db="EMBL/GenBank/DDBJ databases">
        <authorList>
            <person name="Jaros S."/>
            <person name="Januszkiewicz K."/>
            <person name="Wedrychowicz H."/>
        </authorList>
    </citation>
    <scope>NUCLEOTIDE SEQUENCE [LARGE SCALE GENOMIC DNA]</scope>
    <source>
        <strain evidence="10 11">CGMCC 1.6102</strain>
    </source>
</reference>
<accession>A0A1M7QUD7</accession>
<evidence type="ECO:0000313" key="11">
    <source>
        <dbReference type="Proteomes" id="UP000184513"/>
    </source>
</evidence>
<keyword evidence="7 8" id="KW-0408">Iron</keyword>
<comment type="similarity">
    <text evidence="2">Belongs to the bacterial PQQ dehydrogenase family.</text>
</comment>
<dbReference type="PANTHER" id="PTHR32303:SF4">
    <property type="entry name" value="QUINOPROTEIN GLUCOSE DEHYDROGENASE"/>
    <property type="match status" value="1"/>
</dbReference>
<evidence type="ECO:0000313" key="10">
    <source>
        <dbReference type="EMBL" id="SHN35496.1"/>
    </source>
</evidence>
<feature type="domain" description="Cytochrome c" evidence="9">
    <location>
        <begin position="485"/>
        <end position="561"/>
    </location>
</feature>
<evidence type="ECO:0000259" key="9">
    <source>
        <dbReference type="PROSITE" id="PS51007"/>
    </source>
</evidence>
<dbReference type="PROSITE" id="PS51007">
    <property type="entry name" value="CYTC"/>
    <property type="match status" value="1"/>
</dbReference>
<evidence type="ECO:0000256" key="2">
    <source>
        <dbReference type="ARBA" id="ARBA00008156"/>
    </source>
</evidence>
<dbReference type="Gene3D" id="2.140.10.10">
    <property type="entry name" value="Quinoprotein alcohol dehydrogenase-like superfamily"/>
    <property type="match status" value="2"/>
</dbReference>
<sequence>MIWMGLTEKNLMRIWPVKSYLILASIALGCAGKQQEDTYQTWEHYRASKTAAQYSGLSSINKDNVHLLQPAWTFHTGDKRERTPMECNPIILGNTMYVTSPQLDLIALEAASGKELWRFDPEPFGVSGGVNRGVTAYTDGDKTRIFMPVGHWLFALDANTGELVAEFGENGKLDLRQDLGKDPESLSVALNTPGIIYQDLLIIGSATGEGYNASPGHIRAYSANTGEFEWIFHTIPQEGQLGHDTWRWVEDENYGGTNNWGGMSLDEERGWVYVATGSPTYDFYGANRLGENLFANCIIALDAGTGKRQWHYQAVSHDVWDYDLPCAPSLVDFPMDGKTVHALVQPSKMGELILLDRITGEPLTEVQERAVPPSYVPGEVAHPTQKFDQGITIVPQGLDSSYLTNISEAAAEYARAEFKKYRNEGFYTPPSLEGTLTFPATRGGMLWGGLSYDPVNQMIYVNANEIPMVLQLRSLSENQEEGAFNSLSPGQRIYLSNCANCHGADRQGLGEAYPALTGLKNRHSRASARTIITGGNGVMPAFSGFDEQQLTVLLDYLMEVEAEGPDGEQEVIEAPLDRYVLQGFRIFTDEEGFPASRPPWGTLNAIDLKTQSIKWKVPLGEYPELKERGVAPTGTQNFGGCVATAGGIVFIGGSADEMFRAFDADTGEVLWEYQLPAGGYAVPSVYEVEGRQYVVIAAGGANRLGTPAGDAYVAFALPEE</sequence>
<dbReference type="GO" id="GO:0046872">
    <property type="term" value="F:metal ion binding"/>
    <property type="evidence" value="ECO:0007669"/>
    <property type="project" value="UniProtKB-KW"/>
</dbReference>
<dbReference type="GO" id="GO:0009055">
    <property type="term" value="F:electron transfer activity"/>
    <property type="evidence" value="ECO:0007669"/>
    <property type="project" value="InterPro"/>
</dbReference>
<dbReference type="SUPFAM" id="SSF50998">
    <property type="entry name" value="Quinoprotein alcohol dehydrogenase-like"/>
    <property type="match status" value="1"/>
</dbReference>
<evidence type="ECO:0000256" key="3">
    <source>
        <dbReference type="ARBA" id="ARBA00022617"/>
    </source>
</evidence>
<evidence type="ECO:0000256" key="6">
    <source>
        <dbReference type="ARBA" id="ARBA00023002"/>
    </source>
</evidence>
<proteinExistence type="inferred from homology"/>
<dbReference type="InterPro" id="IPR036909">
    <property type="entry name" value="Cyt_c-like_dom_sf"/>
</dbReference>
<dbReference type="CDD" id="cd10280">
    <property type="entry name" value="PQQ_mGDH"/>
    <property type="match status" value="1"/>
</dbReference>
<dbReference type="Gene3D" id="1.10.760.10">
    <property type="entry name" value="Cytochrome c-like domain"/>
    <property type="match status" value="1"/>
</dbReference>
<dbReference type="Pfam" id="PF13442">
    <property type="entry name" value="Cytochrome_CBB3"/>
    <property type="match status" value="1"/>
</dbReference>
<dbReference type="AlphaFoldDB" id="A0A1M7QUD7"/>
<dbReference type="GO" id="GO:0016020">
    <property type="term" value="C:membrane"/>
    <property type="evidence" value="ECO:0007669"/>
    <property type="project" value="InterPro"/>
</dbReference>
<evidence type="ECO:0000256" key="8">
    <source>
        <dbReference type="PROSITE-ProRule" id="PRU00433"/>
    </source>
</evidence>
<dbReference type="InterPro" id="IPR002372">
    <property type="entry name" value="PQQ_rpt_dom"/>
</dbReference>
<dbReference type="InterPro" id="IPR011047">
    <property type="entry name" value="Quinoprotein_ADH-like_sf"/>
</dbReference>
<evidence type="ECO:0000256" key="1">
    <source>
        <dbReference type="ARBA" id="ARBA00001931"/>
    </source>
</evidence>
<name>A0A1M7QUD7_9BACT</name>
<dbReference type="PANTHER" id="PTHR32303">
    <property type="entry name" value="QUINOPROTEIN ALCOHOL DEHYDROGENASE (CYTOCHROME C)"/>
    <property type="match status" value="1"/>
</dbReference>
<dbReference type="STRING" id="388280.SAMN04488057_1272"/>
<dbReference type="InterPro" id="IPR017511">
    <property type="entry name" value="PQQ_mDH"/>
</dbReference>
<dbReference type="InterPro" id="IPR018391">
    <property type="entry name" value="PQQ_b-propeller_rpt"/>
</dbReference>
<evidence type="ECO:0000256" key="4">
    <source>
        <dbReference type="ARBA" id="ARBA00022723"/>
    </source>
</evidence>
<dbReference type="Proteomes" id="UP000184513">
    <property type="component" value="Unassembled WGS sequence"/>
</dbReference>
<protein>
    <submittedName>
        <fullName evidence="10">Quinoprotein glucose dehydrogenase</fullName>
    </submittedName>
</protein>
<keyword evidence="3 8" id="KW-0349">Heme</keyword>
<dbReference type="EMBL" id="FRCY01000027">
    <property type="protein sequence ID" value="SHN35496.1"/>
    <property type="molecule type" value="Genomic_DNA"/>
</dbReference>
<dbReference type="SMART" id="SM00564">
    <property type="entry name" value="PQQ"/>
    <property type="match status" value="4"/>
</dbReference>
<dbReference type="SUPFAM" id="SSF46626">
    <property type="entry name" value="Cytochrome c"/>
    <property type="match status" value="1"/>
</dbReference>
<keyword evidence="6" id="KW-0560">Oxidoreductase</keyword>
<evidence type="ECO:0000256" key="5">
    <source>
        <dbReference type="ARBA" id="ARBA00022729"/>
    </source>
</evidence>
<dbReference type="Pfam" id="PF01011">
    <property type="entry name" value="PQQ"/>
    <property type="match status" value="2"/>
</dbReference>
<dbReference type="GO" id="GO:0020037">
    <property type="term" value="F:heme binding"/>
    <property type="evidence" value="ECO:0007669"/>
    <property type="project" value="InterPro"/>
</dbReference>
<evidence type="ECO:0000256" key="7">
    <source>
        <dbReference type="ARBA" id="ARBA00023004"/>
    </source>
</evidence>
<organism evidence="10 11">
    <name type="scientific">Cyclobacterium lianum</name>
    <dbReference type="NCBI Taxonomy" id="388280"/>
    <lineage>
        <taxon>Bacteria</taxon>
        <taxon>Pseudomonadati</taxon>
        <taxon>Bacteroidota</taxon>
        <taxon>Cytophagia</taxon>
        <taxon>Cytophagales</taxon>
        <taxon>Cyclobacteriaceae</taxon>
        <taxon>Cyclobacterium</taxon>
    </lineage>
</organism>
<keyword evidence="5" id="KW-0732">Signal</keyword>
<dbReference type="GO" id="GO:0048038">
    <property type="term" value="F:quinone binding"/>
    <property type="evidence" value="ECO:0007669"/>
    <property type="project" value="InterPro"/>
</dbReference>
<comment type="cofactor">
    <cofactor evidence="1">
        <name>pyrroloquinoline quinone</name>
        <dbReference type="ChEBI" id="CHEBI:58442"/>
    </cofactor>
</comment>
<keyword evidence="11" id="KW-1185">Reference proteome</keyword>
<dbReference type="GO" id="GO:0008876">
    <property type="term" value="F:quinoprotein glucose dehydrogenase activity"/>
    <property type="evidence" value="ECO:0007669"/>
    <property type="project" value="TreeGrafter"/>
</dbReference>
<keyword evidence="4 8" id="KW-0479">Metal-binding</keyword>
<dbReference type="InterPro" id="IPR009056">
    <property type="entry name" value="Cyt_c-like_dom"/>
</dbReference>